<dbReference type="InterPro" id="IPR023395">
    <property type="entry name" value="MCP_dom_sf"/>
</dbReference>
<dbReference type="STRING" id="341663.Q0CGM3"/>
<dbReference type="Gene3D" id="1.50.40.10">
    <property type="entry name" value="Mitochondrial carrier domain"/>
    <property type="match status" value="1"/>
</dbReference>
<dbReference type="eggNOG" id="KOG0758">
    <property type="taxonomic scope" value="Eukaryota"/>
</dbReference>
<dbReference type="InterPro" id="IPR002067">
    <property type="entry name" value="MCP"/>
</dbReference>
<dbReference type="RefSeq" id="XP_001209855.1">
    <property type="nucleotide sequence ID" value="XM_001209855.1"/>
</dbReference>
<evidence type="ECO:0000313" key="12">
    <source>
        <dbReference type="EMBL" id="EAU32553.1"/>
    </source>
</evidence>
<sequence length="238" mass="25806">METDLVDVPRDYLSGPMKEVIVGAAGGITQVLIGDPSSPPRSRSMRTSALHPTIPSLTSPQISIVYTSFHGFSTAIHSLTPDRPSLTHPQTYLAGGLAGLSNSAISGPMEHIRIRLQTQSATSSQPYTSAQDCIRRIVQQSGLAGLYRGHSATMLREFHSYGVWFSVFEVLMAATMRAEDKPRDQIAGWKIAACGALTGEVLWTVNYPFDVVKSKMQADGFGVDRRVEAVRKRLGDSG</sequence>
<evidence type="ECO:0000256" key="8">
    <source>
        <dbReference type="ARBA" id="ARBA00023128"/>
    </source>
</evidence>
<accession>Q0CGM3</accession>
<keyword evidence="5" id="KW-0677">Repeat</keyword>
<evidence type="ECO:0000256" key="1">
    <source>
        <dbReference type="ARBA" id="ARBA00004448"/>
    </source>
</evidence>
<dbReference type="GO" id="GO:0005743">
    <property type="term" value="C:mitochondrial inner membrane"/>
    <property type="evidence" value="ECO:0007669"/>
    <property type="project" value="UniProtKB-SubCell"/>
</dbReference>
<dbReference type="Proteomes" id="UP000007963">
    <property type="component" value="Unassembled WGS sequence"/>
</dbReference>
<comment type="similarity">
    <text evidence="2 11">Belongs to the mitochondrial carrier (TC 2.A.29) family.</text>
</comment>
<keyword evidence="9 10" id="KW-0472">Membrane</keyword>
<comment type="subcellular location">
    <subcellularLocation>
        <location evidence="1">Mitochondrion inner membrane</location>
        <topology evidence="1">Multi-pass membrane protein</topology>
    </subcellularLocation>
</comment>
<evidence type="ECO:0000256" key="6">
    <source>
        <dbReference type="ARBA" id="ARBA00022792"/>
    </source>
</evidence>
<dbReference type="PANTHER" id="PTHR45624:SF12">
    <property type="entry name" value="MITOCHONDRIAL ORNITHINE TRANSPORTER 1"/>
    <property type="match status" value="1"/>
</dbReference>
<name>Q0CGM3_ASPTN</name>
<evidence type="ECO:0000256" key="4">
    <source>
        <dbReference type="ARBA" id="ARBA00022692"/>
    </source>
</evidence>
<evidence type="ECO:0000256" key="3">
    <source>
        <dbReference type="ARBA" id="ARBA00022448"/>
    </source>
</evidence>
<keyword evidence="6" id="KW-0999">Mitochondrion inner membrane</keyword>
<dbReference type="SUPFAM" id="SSF103506">
    <property type="entry name" value="Mitochondrial carrier"/>
    <property type="match status" value="1"/>
</dbReference>
<dbReference type="PANTHER" id="PTHR45624">
    <property type="entry name" value="MITOCHONDRIAL BASIC AMINO ACIDS TRANSPORTER-RELATED"/>
    <property type="match status" value="1"/>
</dbReference>
<proteinExistence type="inferred from homology"/>
<evidence type="ECO:0000256" key="2">
    <source>
        <dbReference type="ARBA" id="ARBA00006375"/>
    </source>
</evidence>
<dbReference type="EMBL" id="CH476603">
    <property type="protein sequence ID" value="EAU32553.1"/>
    <property type="molecule type" value="Genomic_DNA"/>
</dbReference>
<dbReference type="VEuPathDB" id="FungiDB:ATEG_07169"/>
<keyword evidence="7" id="KW-1133">Transmembrane helix</keyword>
<dbReference type="HOGENOM" id="CLU_015166_16_2_1"/>
<evidence type="ECO:0000256" key="11">
    <source>
        <dbReference type="RuleBase" id="RU000488"/>
    </source>
</evidence>
<dbReference type="OMA" id="LWTVNYP"/>
<dbReference type="PROSITE" id="PS50920">
    <property type="entry name" value="SOLCAR"/>
    <property type="match status" value="1"/>
</dbReference>
<gene>
    <name evidence="12" type="ORF">ATEG_07169</name>
</gene>
<keyword evidence="3 11" id="KW-0813">Transport</keyword>
<evidence type="ECO:0000256" key="7">
    <source>
        <dbReference type="ARBA" id="ARBA00022989"/>
    </source>
</evidence>
<dbReference type="OrthoDB" id="409586at2759"/>
<dbReference type="PRINTS" id="PR00926">
    <property type="entry name" value="MITOCARRIER"/>
</dbReference>
<reference evidence="13" key="1">
    <citation type="submission" date="2005-09" db="EMBL/GenBank/DDBJ databases">
        <title>Annotation of the Aspergillus terreus NIH2624 genome.</title>
        <authorList>
            <person name="Birren B.W."/>
            <person name="Lander E.S."/>
            <person name="Galagan J.E."/>
            <person name="Nusbaum C."/>
            <person name="Devon K."/>
            <person name="Henn M."/>
            <person name="Ma L.-J."/>
            <person name="Jaffe D.B."/>
            <person name="Butler J."/>
            <person name="Alvarez P."/>
            <person name="Gnerre S."/>
            <person name="Grabherr M."/>
            <person name="Kleber M."/>
            <person name="Mauceli E.W."/>
            <person name="Brockman W."/>
            <person name="Rounsley S."/>
            <person name="Young S.K."/>
            <person name="LaButti K."/>
            <person name="Pushparaj V."/>
            <person name="DeCaprio D."/>
            <person name="Crawford M."/>
            <person name="Koehrsen M."/>
            <person name="Engels R."/>
            <person name="Montgomery P."/>
            <person name="Pearson M."/>
            <person name="Howarth C."/>
            <person name="Larson L."/>
            <person name="Luoma S."/>
            <person name="White J."/>
            <person name="Alvarado L."/>
            <person name="Kodira C.D."/>
            <person name="Zeng Q."/>
            <person name="Oleary S."/>
            <person name="Yandava C."/>
            <person name="Denning D.W."/>
            <person name="Nierman W.C."/>
            <person name="Milne T."/>
            <person name="Madden K."/>
        </authorList>
    </citation>
    <scope>NUCLEOTIDE SEQUENCE [LARGE SCALE GENOMIC DNA]</scope>
    <source>
        <strain evidence="13">NIH 2624 / FGSC A1156</strain>
    </source>
</reference>
<protein>
    <submittedName>
        <fullName evidence="12">Uncharacterized protein</fullName>
    </submittedName>
</protein>
<dbReference type="GeneID" id="4319164"/>
<dbReference type="InterPro" id="IPR050567">
    <property type="entry name" value="Mitochondrial_Carrier"/>
</dbReference>
<dbReference type="InterPro" id="IPR018108">
    <property type="entry name" value="MCP_transmembrane"/>
</dbReference>
<organism evidence="12 13">
    <name type="scientific">Aspergillus terreus (strain NIH 2624 / FGSC A1156)</name>
    <dbReference type="NCBI Taxonomy" id="341663"/>
    <lineage>
        <taxon>Eukaryota</taxon>
        <taxon>Fungi</taxon>
        <taxon>Dikarya</taxon>
        <taxon>Ascomycota</taxon>
        <taxon>Pezizomycotina</taxon>
        <taxon>Eurotiomycetes</taxon>
        <taxon>Eurotiomycetidae</taxon>
        <taxon>Eurotiales</taxon>
        <taxon>Aspergillaceae</taxon>
        <taxon>Aspergillus</taxon>
        <taxon>Aspergillus subgen. Circumdati</taxon>
    </lineage>
</organism>
<feature type="repeat" description="Solcar" evidence="10">
    <location>
        <begin position="86"/>
        <end position="174"/>
    </location>
</feature>
<dbReference type="GO" id="GO:1990575">
    <property type="term" value="P:mitochondrial L-ornithine transmembrane transport"/>
    <property type="evidence" value="ECO:0007669"/>
    <property type="project" value="TreeGrafter"/>
</dbReference>
<dbReference type="Pfam" id="PF00153">
    <property type="entry name" value="Mito_carr"/>
    <property type="match status" value="1"/>
</dbReference>
<evidence type="ECO:0000256" key="9">
    <source>
        <dbReference type="ARBA" id="ARBA00023136"/>
    </source>
</evidence>
<evidence type="ECO:0000256" key="5">
    <source>
        <dbReference type="ARBA" id="ARBA00022737"/>
    </source>
</evidence>
<keyword evidence="8" id="KW-0496">Mitochondrion</keyword>
<keyword evidence="4 10" id="KW-0812">Transmembrane</keyword>
<evidence type="ECO:0000256" key="10">
    <source>
        <dbReference type="PROSITE-ProRule" id="PRU00282"/>
    </source>
</evidence>
<evidence type="ECO:0000313" key="13">
    <source>
        <dbReference type="Proteomes" id="UP000007963"/>
    </source>
</evidence>
<dbReference type="GO" id="GO:0000064">
    <property type="term" value="F:L-ornithine transmembrane transporter activity"/>
    <property type="evidence" value="ECO:0007669"/>
    <property type="project" value="TreeGrafter"/>
</dbReference>
<dbReference type="AlphaFoldDB" id="Q0CGM3"/>